<keyword evidence="3" id="KW-0560">Oxidoreductase</keyword>
<keyword evidence="2" id="KW-0521">NADP</keyword>
<evidence type="ECO:0000256" key="1">
    <source>
        <dbReference type="ARBA" id="ARBA00006484"/>
    </source>
</evidence>
<gene>
    <name evidence="5" type="ORF">CCHR01_06850</name>
</gene>
<evidence type="ECO:0000313" key="5">
    <source>
        <dbReference type="EMBL" id="KAK1850527.1"/>
    </source>
</evidence>
<dbReference type="Gene3D" id="3.40.50.720">
    <property type="entry name" value="NAD(P)-binding Rossmann-like Domain"/>
    <property type="match status" value="1"/>
</dbReference>
<evidence type="ECO:0000256" key="3">
    <source>
        <dbReference type="ARBA" id="ARBA00023002"/>
    </source>
</evidence>
<proteinExistence type="inferred from homology"/>
<name>A0AAD9AMV5_9PEZI</name>
<dbReference type="InterPro" id="IPR036291">
    <property type="entry name" value="NAD(P)-bd_dom_sf"/>
</dbReference>
<dbReference type="AlphaFoldDB" id="A0AAD9AMV5"/>
<keyword evidence="6" id="KW-1185">Reference proteome</keyword>
<dbReference type="GO" id="GO:0016616">
    <property type="term" value="F:oxidoreductase activity, acting on the CH-OH group of donors, NAD or NADP as acceptor"/>
    <property type="evidence" value="ECO:0007669"/>
    <property type="project" value="UniProtKB-ARBA"/>
</dbReference>
<sequence length="272" mass="29612">MNRIVCSLSSTLCSRQHLRLSPTFQTIFNKSHIRTIMSATAAARRLEGKTVLITGASSGIGKSTAFEYARTSPHNLKLILTARRIDSLKEIAAKINEEVGNGVKIHPVKLDVSNPEEVRQLVPNLPEDFKDISILVNNAGLVKGVAKAPEIAEEDINVMFATNVTGLINITQAILPIFKSRPDGGAGDIINIGSIAGREPYPGGSIYCATKAAVRSFTDSLRKELIATRIRVIEIDPGQVETVRPRLKAERQMPAGSFSNPNLGILRRPLLW</sequence>
<evidence type="ECO:0000256" key="4">
    <source>
        <dbReference type="RuleBase" id="RU000363"/>
    </source>
</evidence>
<dbReference type="Pfam" id="PF00106">
    <property type="entry name" value="adh_short"/>
    <property type="match status" value="1"/>
</dbReference>
<dbReference type="PRINTS" id="PR00081">
    <property type="entry name" value="GDHRDH"/>
</dbReference>
<protein>
    <submittedName>
        <fullName evidence="5">Oxidoreductase</fullName>
    </submittedName>
</protein>
<reference evidence="5" key="1">
    <citation type="submission" date="2023-01" db="EMBL/GenBank/DDBJ databases">
        <title>Colletotrichum chrysophilum M932 genome sequence.</title>
        <authorList>
            <person name="Baroncelli R."/>
        </authorList>
    </citation>
    <scope>NUCLEOTIDE SEQUENCE</scope>
    <source>
        <strain evidence="5">M932</strain>
    </source>
</reference>
<dbReference type="PROSITE" id="PS00061">
    <property type="entry name" value="ADH_SHORT"/>
    <property type="match status" value="1"/>
</dbReference>
<dbReference type="PRINTS" id="PR00080">
    <property type="entry name" value="SDRFAMILY"/>
</dbReference>
<dbReference type="EMBL" id="JAQOWY010000117">
    <property type="protein sequence ID" value="KAK1850527.1"/>
    <property type="molecule type" value="Genomic_DNA"/>
</dbReference>
<dbReference type="FunFam" id="3.40.50.720:FF:000047">
    <property type="entry name" value="NADP-dependent L-serine/L-allo-threonine dehydrogenase"/>
    <property type="match status" value="1"/>
</dbReference>
<evidence type="ECO:0000256" key="2">
    <source>
        <dbReference type="ARBA" id="ARBA00022857"/>
    </source>
</evidence>
<dbReference type="PANTHER" id="PTHR42901">
    <property type="entry name" value="ALCOHOL DEHYDROGENASE"/>
    <property type="match status" value="1"/>
</dbReference>
<accession>A0AAD9AMV5</accession>
<dbReference type="Proteomes" id="UP001243330">
    <property type="component" value="Unassembled WGS sequence"/>
</dbReference>
<dbReference type="InterPro" id="IPR002347">
    <property type="entry name" value="SDR_fam"/>
</dbReference>
<evidence type="ECO:0000313" key="6">
    <source>
        <dbReference type="Proteomes" id="UP001243330"/>
    </source>
</evidence>
<dbReference type="PANTHER" id="PTHR42901:SF1">
    <property type="entry name" value="ALCOHOL DEHYDROGENASE"/>
    <property type="match status" value="1"/>
</dbReference>
<dbReference type="InterPro" id="IPR020904">
    <property type="entry name" value="Sc_DH/Rdtase_CS"/>
</dbReference>
<dbReference type="SUPFAM" id="SSF51735">
    <property type="entry name" value="NAD(P)-binding Rossmann-fold domains"/>
    <property type="match status" value="1"/>
</dbReference>
<comment type="similarity">
    <text evidence="1 4">Belongs to the short-chain dehydrogenases/reductases (SDR) family.</text>
</comment>
<comment type="caution">
    <text evidence="5">The sequence shown here is derived from an EMBL/GenBank/DDBJ whole genome shotgun (WGS) entry which is preliminary data.</text>
</comment>
<organism evidence="5 6">
    <name type="scientific">Colletotrichum chrysophilum</name>
    <dbReference type="NCBI Taxonomy" id="1836956"/>
    <lineage>
        <taxon>Eukaryota</taxon>
        <taxon>Fungi</taxon>
        <taxon>Dikarya</taxon>
        <taxon>Ascomycota</taxon>
        <taxon>Pezizomycotina</taxon>
        <taxon>Sordariomycetes</taxon>
        <taxon>Hypocreomycetidae</taxon>
        <taxon>Glomerellales</taxon>
        <taxon>Glomerellaceae</taxon>
        <taxon>Colletotrichum</taxon>
        <taxon>Colletotrichum gloeosporioides species complex</taxon>
    </lineage>
</organism>